<name>A0A6J4I3N4_9ACTN</name>
<proteinExistence type="predicted"/>
<dbReference type="InterPro" id="IPR001789">
    <property type="entry name" value="Sig_transdc_resp-reg_receiver"/>
</dbReference>
<dbReference type="GO" id="GO:0003677">
    <property type="term" value="F:DNA binding"/>
    <property type="evidence" value="ECO:0007669"/>
    <property type="project" value="UniProtKB-KW"/>
</dbReference>
<feature type="modified residue" description="4-aspartylphosphate" evidence="5">
    <location>
        <position position="54"/>
    </location>
</feature>
<evidence type="ECO:0000256" key="1">
    <source>
        <dbReference type="ARBA" id="ARBA00022553"/>
    </source>
</evidence>
<gene>
    <name evidence="8" type="ORF">AVDCRST_MAG20-1687</name>
</gene>
<keyword evidence="3" id="KW-0238">DNA-binding</keyword>
<dbReference type="SMART" id="SM00421">
    <property type="entry name" value="HTH_LUXR"/>
    <property type="match status" value="1"/>
</dbReference>
<dbReference type="AlphaFoldDB" id="A0A6J4I3N4"/>
<keyword evidence="4" id="KW-0804">Transcription</keyword>
<dbReference type="InterPro" id="IPR039420">
    <property type="entry name" value="WalR-like"/>
</dbReference>
<dbReference type="InterPro" id="IPR058245">
    <property type="entry name" value="NreC/VraR/RcsB-like_REC"/>
</dbReference>
<dbReference type="PROSITE" id="PS50110">
    <property type="entry name" value="RESPONSE_REGULATORY"/>
    <property type="match status" value="1"/>
</dbReference>
<dbReference type="Pfam" id="PF00196">
    <property type="entry name" value="GerE"/>
    <property type="match status" value="1"/>
</dbReference>
<evidence type="ECO:0000256" key="3">
    <source>
        <dbReference type="ARBA" id="ARBA00023125"/>
    </source>
</evidence>
<accession>A0A6J4I3N4</accession>
<dbReference type="CDD" id="cd17535">
    <property type="entry name" value="REC_NarL-like"/>
    <property type="match status" value="1"/>
</dbReference>
<reference evidence="8" key="1">
    <citation type="submission" date="2020-02" db="EMBL/GenBank/DDBJ databases">
        <authorList>
            <person name="Meier V. D."/>
        </authorList>
    </citation>
    <scope>NUCLEOTIDE SEQUENCE</scope>
    <source>
        <strain evidence="8">AVDCRST_MAG20</strain>
    </source>
</reference>
<keyword evidence="2" id="KW-0805">Transcription regulation</keyword>
<dbReference type="Pfam" id="PF00072">
    <property type="entry name" value="Response_reg"/>
    <property type="match status" value="1"/>
</dbReference>
<evidence type="ECO:0000256" key="2">
    <source>
        <dbReference type="ARBA" id="ARBA00023015"/>
    </source>
</evidence>
<feature type="domain" description="HTH luxR-type" evidence="6">
    <location>
        <begin position="147"/>
        <end position="212"/>
    </location>
</feature>
<dbReference type="GO" id="GO:0006355">
    <property type="term" value="P:regulation of DNA-templated transcription"/>
    <property type="evidence" value="ECO:0007669"/>
    <property type="project" value="InterPro"/>
</dbReference>
<keyword evidence="1 5" id="KW-0597">Phosphoprotein</keyword>
<feature type="domain" description="Response regulatory" evidence="7">
    <location>
        <begin position="3"/>
        <end position="119"/>
    </location>
</feature>
<dbReference type="PANTHER" id="PTHR43214:SF24">
    <property type="entry name" value="TRANSCRIPTIONAL REGULATORY PROTEIN NARL-RELATED"/>
    <property type="match status" value="1"/>
</dbReference>
<dbReference type="InterPro" id="IPR016032">
    <property type="entry name" value="Sig_transdc_resp-reg_C-effctor"/>
</dbReference>
<evidence type="ECO:0000256" key="4">
    <source>
        <dbReference type="ARBA" id="ARBA00023163"/>
    </source>
</evidence>
<dbReference type="SUPFAM" id="SSF46894">
    <property type="entry name" value="C-terminal effector domain of the bipartite response regulators"/>
    <property type="match status" value="1"/>
</dbReference>
<dbReference type="InterPro" id="IPR000792">
    <property type="entry name" value="Tscrpt_reg_LuxR_C"/>
</dbReference>
<dbReference type="PRINTS" id="PR00038">
    <property type="entry name" value="HTHLUXR"/>
</dbReference>
<evidence type="ECO:0000259" key="7">
    <source>
        <dbReference type="PROSITE" id="PS50110"/>
    </source>
</evidence>
<dbReference type="CDD" id="cd06170">
    <property type="entry name" value="LuxR_C_like"/>
    <property type="match status" value="1"/>
</dbReference>
<dbReference type="InterPro" id="IPR011006">
    <property type="entry name" value="CheY-like_superfamily"/>
</dbReference>
<dbReference type="GO" id="GO:0000160">
    <property type="term" value="P:phosphorelay signal transduction system"/>
    <property type="evidence" value="ECO:0007669"/>
    <property type="project" value="InterPro"/>
</dbReference>
<sequence length="221" mass="22919">MIRVLIVDDQAVIRNGVARILGPEDGFEVVAECEDGDEVVAAVATARPDVVLMDVRMRRVDGVSAIRALVAAGEPPPVLVLTTFDDDDVLWAVLDAGAAGFVLKDTSAEELLAATRAVAGGAAWLSADVTPRVLAAFRATVRPHLAGAARAEALTDREHDVLQLMATGATNGEIAAGLHVSEATVKTHVGAIFAKLGVRDRAGAIVFAFDHGLATPRGATT</sequence>
<dbReference type="SUPFAM" id="SSF52172">
    <property type="entry name" value="CheY-like"/>
    <property type="match status" value="1"/>
</dbReference>
<evidence type="ECO:0000256" key="5">
    <source>
        <dbReference type="PROSITE-ProRule" id="PRU00169"/>
    </source>
</evidence>
<dbReference type="SMART" id="SM00448">
    <property type="entry name" value="REC"/>
    <property type="match status" value="1"/>
</dbReference>
<evidence type="ECO:0000313" key="8">
    <source>
        <dbReference type="EMBL" id="CAA9240170.1"/>
    </source>
</evidence>
<dbReference type="PROSITE" id="PS50043">
    <property type="entry name" value="HTH_LUXR_2"/>
    <property type="match status" value="1"/>
</dbReference>
<dbReference type="EMBL" id="CADCSY010000075">
    <property type="protein sequence ID" value="CAA9240170.1"/>
    <property type="molecule type" value="Genomic_DNA"/>
</dbReference>
<dbReference type="PANTHER" id="PTHR43214">
    <property type="entry name" value="TWO-COMPONENT RESPONSE REGULATOR"/>
    <property type="match status" value="1"/>
</dbReference>
<dbReference type="Gene3D" id="3.40.50.2300">
    <property type="match status" value="1"/>
</dbReference>
<organism evidence="8">
    <name type="scientific">uncultured Acidimicrobiales bacterium</name>
    <dbReference type="NCBI Taxonomy" id="310071"/>
    <lineage>
        <taxon>Bacteria</taxon>
        <taxon>Bacillati</taxon>
        <taxon>Actinomycetota</taxon>
        <taxon>Acidimicrobiia</taxon>
        <taxon>Acidimicrobiales</taxon>
        <taxon>environmental samples</taxon>
    </lineage>
</organism>
<protein>
    <submittedName>
        <fullName evidence="8">Two-component transcriptional response regulator, LuxR family</fullName>
    </submittedName>
</protein>
<evidence type="ECO:0000259" key="6">
    <source>
        <dbReference type="PROSITE" id="PS50043"/>
    </source>
</evidence>
<dbReference type="PROSITE" id="PS00622">
    <property type="entry name" value="HTH_LUXR_1"/>
    <property type="match status" value="1"/>
</dbReference>